<accession>A0A7R9VBX6</accession>
<proteinExistence type="predicted"/>
<name>A0A7R9VBX6_9STRA</name>
<evidence type="ECO:0000256" key="1">
    <source>
        <dbReference type="SAM" id="MobiDB-lite"/>
    </source>
</evidence>
<gene>
    <name evidence="2" type="ORF">TDUB1175_LOCUS326</name>
</gene>
<feature type="region of interest" description="Disordered" evidence="1">
    <location>
        <begin position="1"/>
        <end position="22"/>
    </location>
</feature>
<evidence type="ECO:0000313" key="2">
    <source>
        <dbReference type="EMBL" id="CAD8291037.1"/>
    </source>
</evidence>
<protein>
    <submittedName>
        <fullName evidence="2">Uncharacterized protein</fullName>
    </submittedName>
</protein>
<sequence length="157" mass="17669">MSLRKSRLANRPSTAPSVPSCRKKLSQNGPFLDPFGGGCGSGCAGRALNVSMKWITTTKESVENGMSLKCKESSSSGQDYRLRIRREKGPNYEGLSFYFYSYHVHWRGDNWSPIYCFLGLFYLETCPLRVLLASFLLPRNAHHSHPSHFKTVSTGTR</sequence>
<dbReference type="AlphaFoldDB" id="A0A7R9VBX6"/>
<dbReference type="EMBL" id="HBED01000609">
    <property type="protein sequence ID" value="CAD8291037.1"/>
    <property type="molecule type" value="Transcribed_RNA"/>
</dbReference>
<reference evidence="2" key="1">
    <citation type="submission" date="2021-01" db="EMBL/GenBank/DDBJ databases">
        <authorList>
            <person name="Corre E."/>
            <person name="Pelletier E."/>
            <person name="Niang G."/>
            <person name="Scheremetjew M."/>
            <person name="Finn R."/>
            <person name="Kale V."/>
            <person name="Holt S."/>
            <person name="Cochrane G."/>
            <person name="Meng A."/>
            <person name="Brown T."/>
            <person name="Cohen L."/>
        </authorList>
    </citation>
    <scope>NUCLEOTIDE SEQUENCE</scope>
    <source>
        <strain evidence="2">CCMP147</strain>
    </source>
</reference>
<organism evidence="2">
    <name type="scientific">Pseudictyota dubia</name>
    <dbReference type="NCBI Taxonomy" id="2749911"/>
    <lineage>
        <taxon>Eukaryota</taxon>
        <taxon>Sar</taxon>
        <taxon>Stramenopiles</taxon>
        <taxon>Ochrophyta</taxon>
        <taxon>Bacillariophyta</taxon>
        <taxon>Mediophyceae</taxon>
        <taxon>Biddulphiophycidae</taxon>
        <taxon>Eupodiscales</taxon>
        <taxon>Odontellaceae</taxon>
        <taxon>Pseudictyota</taxon>
    </lineage>
</organism>